<dbReference type="GO" id="GO:0016757">
    <property type="term" value="F:glycosyltransferase activity"/>
    <property type="evidence" value="ECO:0007669"/>
    <property type="project" value="UniProtKB-KW"/>
</dbReference>
<evidence type="ECO:0000256" key="5">
    <source>
        <dbReference type="ARBA" id="ARBA00022989"/>
    </source>
</evidence>
<feature type="transmembrane region" description="Helical" evidence="8">
    <location>
        <begin position="245"/>
        <end position="265"/>
    </location>
</feature>
<dbReference type="EMBL" id="CP159218">
    <property type="protein sequence ID" value="XCG61891.1"/>
    <property type="molecule type" value="Genomic_DNA"/>
</dbReference>
<keyword evidence="3" id="KW-0808">Transferase</keyword>
<proteinExistence type="inferred from homology"/>
<dbReference type="GO" id="GO:0016020">
    <property type="term" value="C:membrane"/>
    <property type="evidence" value="ECO:0007669"/>
    <property type="project" value="UniProtKB-SubCell"/>
</dbReference>
<feature type="transmembrane region" description="Helical" evidence="8">
    <location>
        <begin position="383"/>
        <end position="401"/>
    </location>
</feature>
<feature type="transmembrane region" description="Helical" evidence="8">
    <location>
        <begin position="195"/>
        <end position="214"/>
    </location>
</feature>
<evidence type="ECO:0000256" key="8">
    <source>
        <dbReference type="SAM" id="Phobius"/>
    </source>
</evidence>
<evidence type="ECO:0000256" key="3">
    <source>
        <dbReference type="ARBA" id="ARBA00022679"/>
    </source>
</evidence>
<evidence type="ECO:0000256" key="2">
    <source>
        <dbReference type="ARBA" id="ARBA00022676"/>
    </source>
</evidence>
<feature type="transmembrane region" description="Helical" evidence="8">
    <location>
        <begin position="22"/>
        <end position="44"/>
    </location>
</feature>
<keyword evidence="2 9" id="KW-0328">Glycosyltransferase</keyword>
<feature type="transmembrane region" description="Helical" evidence="8">
    <location>
        <begin position="312"/>
        <end position="338"/>
    </location>
</feature>
<keyword evidence="6 8" id="KW-0472">Membrane</keyword>
<comment type="similarity">
    <text evidence="7">Belongs to the MptA/B family.</text>
</comment>
<evidence type="ECO:0000256" key="4">
    <source>
        <dbReference type="ARBA" id="ARBA00022692"/>
    </source>
</evidence>
<comment type="subcellular location">
    <subcellularLocation>
        <location evidence="1">Membrane</location>
        <topology evidence="1">Multi-pass membrane protein</topology>
    </subcellularLocation>
</comment>
<feature type="transmembrane region" description="Helical" evidence="8">
    <location>
        <begin position="220"/>
        <end position="238"/>
    </location>
</feature>
<name>A0AAU8DI66_9ACTN</name>
<dbReference type="Pfam" id="PF26314">
    <property type="entry name" value="MptA_B_family"/>
    <property type="match status" value="1"/>
</dbReference>
<gene>
    <name evidence="9" type="primary">mptB</name>
    <name evidence="9" type="ORF">ABLG96_11380</name>
</gene>
<dbReference type="NCBIfam" id="NF038066">
    <property type="entry name" value="MptB"/>
    <property type="match status" value="1"/>
</dbReference>
<protein>
    <submittedName>
        <fullName evidence="9">Polyprenol phosphomannose-dependent alpha 1,6 mannosyltransferase MptB</fullName>
    </submittedName>
</protein>
<feature type="transmembrane region" description="Helical" evidence="8">
    <location>
        <begin position="413"/>
        <end position="434"/>
    </location>
</feature>
<feature type="transmembrane region" description="Helical" evidence="8">
    <location>
        <begin position="446"/>
        <end position="466"/>
    </location>
</feature>
<dbReference type="AlphaFoldDB" id="A0AAU8DI66"/>
<organism evidence="9">
    <name type="scientific">Nakamurella sp. A5-74</name>
    <dbReference type="NCBI Taxonomy" id="3158264"/>
    <lineage>
        <taxon>Bacteria</taxon>
        <taxon>Bacillati</taxon>
        <taxon>Actinomycetota</taxon>
        <taxon>Actinomycetes</taxon>
        <taxon>Nakamurellales</taxon>
        <taxon>Nakamurellaceae</taxon>
        <taxon>Nakamurella</taxon>
    </lineage>
</organism>
<feature type="transmembrane region" description="Helical" evidence="8">
    <location>
        <begin position="271"/>
        <end position="300"/>
    </location>
</feature>
<keyword evidence="5 8" id="KW-1133">Transmembrane helix</keyword>
<dbReference type="RefSeq" id="WP_353647507.1">
    <property type="nucleotide sequence ID" value="NZ_CP159218.1"/>
</dbReference>
<dbReference type="InterPro" id="IPR049829">
    <property type="entry name" value="MptA/B-like"/>
</dbReference>
<accession>A0AAU8DI66</accession>
<feature type="transmembrane region" description="Helical" evidence="8">
    <location>
        <begin position="472"/>
        <end position="491"/>
    </location>
</feature>
<keyword evidence="4 8" id="KW-0812">Transmembrane</keyword>
<evidence type="ECO:0000256" key="1">
    <source>
        <dbReference type="ARBA" id="ARBA00004141"/>
    </source>
</evidence>
<reference evidence="9" key="1">
    <citation type="submission" date="2024-05" db="EMBL/GenBank/DDBJ databases">
        <authorList>
            <person name="Cai S.Y."/>
            <person name="Jin L.M."/>
            <person name="Li H.R."/>
        </authorList>
    </citation>
    <scope>NUCLEOTIDE SEQUENCE</scope>
    <source>
        <strain evidence="9">A5-74</strain>
    </source>
</reference>
<evidence type="ECO:0000256" key="7">
    <source>
        <dbReference type="ARBA" id="ARBA00043987"/>
    </source>
</evidence>
<sequence>MAPPPEPLDAIEHRQLSRLRRWGTTGALIMALGATSSYGAATPIPNPVDGFRILGLMSRLSTGALGASYAGMGLLVLCWLLIGRLAVPGRVRRLSRSQLSHTLAMWAVPFLVVPPIFSRDVYSYLAVGSMANHGFDPYASGPYDALGDSDVFAHQVDARWQHTPSPYGPFFVLIARAVVTLSGQNVILAVLLQRLVELLGVAAIIWALPRLARYCRVDPVATLWLGALNPVLLFHLIAGGHNEALMLGAMLAGLVIGLGAGGRFGPRWSPVVGVLVITLGIAVKATAAMALPFLVIALALRVGAGWRPLVRRAVSCGAVFVVGFGALTLAAGHGFGWVNGLGAPGTVRSFLSVTTSSGVATGFLGQLLGVGDFSDAAISVMQPIGTGAGLAGSLVLMWWAWRGRLAPVTALGLALGGFVLLGPVIQPWYLLWAVLPLAAATTDRRFRLFAVWLSAAFALIIMPNGATIPPFAIIQAVAVAAVVVGIAFLLLRRAGLPRSSVSLSFSRPASPARRAVDHDVRSLRPPEHD</sequence>
<evidence type="ECO:0000313" key="9">
    <source>
        <dbReference type="EMBL" id="XCG61891.1"/>
    </source>
</evidence>
<feature type="transmembrane region" description="Helical" evidence="8">
    <location>
        <begin position="64"/>
        <end position="87"/>
    </location>
</feature>
<feature type="transmembrane region" description="Helical" evidence="8">
    <location>
        <begin position="350"/>
        <end position="371"/>
    </location>
</feature>
<evidence type="ECO:0000256" key="6">
    <source>
        <dbReference type="ARBA" id="ARBA00023136"/>
    </source>
</evidence>